<evidence type="ECO:0008006" key="3">
    <source>
        <dbReference type="Google" id="ProtNLM"/>
    </source>
</evidence>
<proteinExistence type="predicted"/>
<name>A0A1S8DCI8_9GAMM</name>
<dbReference type="AlphaFoldDB" id="A0A1S8DCI8"/>
<dbReference type="STRING" id="254161.SAMN05216256_10171"/>
<organism evidence="1 2">
    <name type="scientific">Halopseudomonas pachastrellae</name>
    <dbReference type="NCBI Taxonomy" id="254161"/>
    <lineage>
        <taxon>Bacteria</taxon>
        <taxon>Pseudomonadati</taxon>
        <taxon>Pseudomonadota</taxon>
        <taxon>Gammaproteobacteria</taxon>
        <taxon>Pseudomonadales</taxon>
        <taxon>Pseudomonadaceae</taxon>
        <taxon>Halopseudomonas</taxon>
    </lineage>
</organism>
<dbReference type="RefSeq" id="WP_083728349.1">
    <property type="nucleotide sequence ID" value="NZ_FOUD01000001.1"/>
</dbReference>
<dbReference type="EMBL" id="MUBC01000035">
    <property type="protein sequence ID" value="ONM43114.1"/>
    <property type="molecule type" value="Genomic_DNA"/>
</dbReference>
<evidence type="ECO:0000313" key="1">
    <source>
        <dbReference type="EMBL" id="ONM43114.1"/>
    </source>
</evidence>
<dbReference type="Pfam" id="PF14354">
    <property type="entry name" value="Lar_restr_allev"/>
    <property type="match status" value="1"/>
</dbReference>
<protein>
    <recommendedName>
        <fullName evidence="3">Restriction alleviation protein, Lar family</fullName>
    </recommendedName>
</protein>
<reference evidence="1 2" key="1">
    <citation type="submission" date="2017-01" db="EMBL/GenBank/DDBJ databases">
        <title>Draft genome sequence of Pseudomonas pachastrellae type strain CCUG 46540T from a deep sea.</title>
        <authorList>
            <person name="Gomila M."/>
            <person name="Mulet M."/>
            <person name="Lalucat J."/>
            <person name="Garcia-Valdes E."/>
        </authorList>
    </citation>
    <scope>NUCLEOTIDE SEQUENCE [LARGE SCALE GENOMIC DNA]</scope>
    <source>
        <strain evidence="1 2">CCUG 46540</strain>
    </source>
</reference>
<sequence>MSKPEVLPCPFCGAEPLMREIEPHTHSGPLKALGIPDHPGSHVIECGCGAGMIAEAKQAVRDMWNRRKMYSYVQPRAGVPDVAGYDVFESESCSHVLLLPEEIAKVRLRLSASATALIRLTDHETARAADKARIAELEAALKAVKSYIQYGPHGAHPALEAIAAIDAALSQQGKEGET</sequence>
<dbReference type="OrthoDB" id="6631093at2"/>
<comment type="caution">
    <text evidence="1">The sequence shown here is derived from an EMBL/GenBank/DDBJ whole genome shotgun (WGS) entry which is preliminary data.</text>
</comment>
<dbReference type="Proteomes" id="UP000242847">
    <property type="component" value="Unassembled WGS sequence"/>
</dbReference>
<gene>
    <name evidence="1" type="ORF">BXT89_14260</name>
</gene>
<evidence type="ECO:0000313" key="2">
    <source>
        <dbReference type="Proteomes" id="UP000242847"/>
    </source>
</evidence>
<accession>A0A1S8DCI8</accession>
<keyword evidence="2" id="KW-1185">Reference proteome</keyword>